<protein>
    <submittedName>
        <fullName evidence="1">Uncharacterized protein</fullName>
    </submittedName>
</protein>
<evidence type="ECO:0000313" key="1">
    <source>
        <dbReference type="EMBL" id="KIK33556.1"/>
    </source>
</evidence>
<sequence>MWHIVFRPSTTHGAPLVLADLNPADFKDVDHPPYATMSLLGSSCYSALLQKYSILTNVPVDLLVQYPTPATVYEQLCETAAILIAQHNDVGHPALMATLSDLCHIVATDVNRLGRSDN</sequence>
<dbReference type="Proteomes" id="UP000054485">
    <property type="component" value="Unassembled WGS sequence"/>
</dbReference>
<dbReference type="EMBL" id="KN835918">
    <property type="protein sequence ID" value="KIK33556.1"/>
    <property type="molecule type" value="Genomic_DNA"/>
</dbReference>
<organism evidence="1 2">
    <name type="scientific">Suillus luteus UH-Slu-Lm8-n1</name>
    <dbReference type="NCBI Taxonomy" id="930992"/>
    <lineage>
        <taxon>Eukaryota</taxon>
        <taxon>Fungi</taxon>
        <taxon>Dikarya</taxon>
        <taxon>Basidiomycota</taxon>
        <taxon>Agaricomycotina</taxon>
        <taxon>Agaricomycetes</taxon>
        <taxon>Agaricomycetidae</taxon>
        <taxon>Boletales</taxon>
        <taxon>Suillineae</taxon>
        <taxon>Suillaceae</taxon>
        <taxon>Suillus</taxon>
    </lineage>
</organism>
<reference evidence="2" key="2">
    <citation type="submission" date="2015-01" db="EMBL/GenBank/DDBJ databases">
        <title>Evolutionary Origins and Diversification of the Mycorrhizal Mutualists.</title>
        <authorList>
            <consortium name="DOE Joint Genome Institute"/>
            <consortium name="Mycorrhizal Genomics Consortium"/>
            <person name="Kohler A."/>
            <person name="Kuo A."/>
            <person name="Nagy L.G."/>
            <person name="Floudas D."/>
            <person name="Copeland A."/>
            <person name="Barry K.W."/>
            <person name="Cichocki N."/>
            <person name="Veneault-Fourrey C."/>
            <person name="LaButti K."/>
            <person name="Lindquist E.A."/>
            <person name="Lipzen A."/>
            <person name="Lundell T."/>
            <person name="Morin E."/>
            <person name="Murat C."/>
            <person name="Riley R."/>
            <person name="Ohm R."/>
            <person name="Sun H."/>
            <person name="Tunlid A."/>
            <person name="Henrissat B."/>
            <person name="Grigoriev I.V."/>
            <person name="Hibbett D.S."/>
            <person name="Martin F."/>
        </authorList>
    </citation>
    <scope>NUCLEOTIDE SEQUENCE [LARGE SCALE GENOMIC DNA]</scope>
    <source>
        <strain evidence="2">UH-Slu-Lm8-n1</strain>
    </source>
</reference>
<evidence type="ECO:0000313" key="2">
    <source>
        <dbReference type="Proteomes" id="UP000054485"/>
    </source>
</evidence>
<dbReference type="HOGENOM" id="CLU_2074697_0_0_1"/>
<keyword evidence="2" id="KW-1185">Reference proteome</keyword>
<proteinExistence type="predicted"/>
<dbReference type="OrthoDB" id="2680531at2759"/>
<reference evidence="1 2" key="1">
    <citation type="submission" date="2014-04" db="EMBL/GenBank/DDBJ databases">
        <authorList>
            <consortium name="DOE Joint Genome Institute"/>
            <person name="Kuo A."/>
            <person name="Ruytinx J."/>
            <person name="Rineau F."/>
            <person name="Colpaert J."/>
            <person name="Kohler A."/>
            <person name="Nagy L.G."/>
            <person name="Floudas D."/>
            <person name="Copeland A."/>
            <person name="Barry K.W."/>
            <person name="Cichocki N."/>
            <person name="Veneault-Fourrey C."/>
            <person name="LaButti K."/>
            <person name="Lindquist E.A."/>
            <person name="Lipzen A."/>
            <person name="Lundell T."/>
            <person name="Morin E."/>
            <person name="Murat C."/>
            <person name="Sun H."/>
            <person name="Tunlid A."/>
            <person name="Henrissat B."/>
            <person name="Grigoriev I.V."/>
            <person name="Hibbett D.S."/>
            <person name="Martin F."/>
            <person name="Nordberg H.P."/>
            <person name="Cantor M.N."/>
            <person name="Hua S.X."/>
        </authorList>
    </citation>
    <scope>NUCLEOTIDE SEQUENCE [LARGE SCALE GENOMIC DNA]</scope>
    <source>
        <strain evidence="1 2">UH-Slu-Lm8-n1</strain>
    </source>
</reference>
<accession>A0A0C9ZVZ0</accession>
<gene>
    <name evidence="1" type="ORF">CY34DRAFT_18296</name>
</gene>
<dbReference type="AlphaFoldDB" id="A0A0C9ZVZ0"/>
<dbReference type="InParanoid" id="A0A0C9ZVZ0"/>
<name>A0A0C9ZVZ0_9AGAM</name>